<keyword evidence="3" id="KW-0698">rRNA processing</keyword>
<evidence type="ECO:0000256" key="7">
    <source>
        <dbReference type="ARBA" id="ARBA00045437"/>
    </source>
</evidence>
<dbReference type="FunFam" id="2.130.10.10:FF:001192">
    <property type="entry name" value="Protein SLOW WALKER 1"/>
    <property type="match status" value="1"/>
</dbReference>
<gene>
    <name evidence="11" type="primary">LOC116302204</name>
</gene>
<evidence type="ECO:0000313" key="10">
    <source>
        <dbReference type="Proteomes" id="UP000515163"/>
    </source>
</evidence>
<dbReference type="GO" id="GO:0006364">
    <property type="term" value="P:rRNA processing"/>
    <property type="evidence" value="ECO:0007669"/>
    <property type="project" value="UniProtKB-KW"/>
</dbReference>
<feature type="domain" description="U3 small nucleolar RNA-associated protein 15 C-terminal" evidence="9">
    <location>
        <begin position="348"/>
        <end position="492"/>
    </location>
</feature>
<proteinExistence type="predicted"/>
<evidence type="ECO:0000256" key="5">
    <source>
        <dbReference type="ARBA" id="ARBA00022737"/>
    </source>
</evidence>
<comment type="function">
    <text evidence="7">Ribosome biogenesis factor. Involved in nucleolar processing of pre-18S ribosomal RNA. Required for optimal pre-ribosomal RNA transcription by RNA polymerase I. Part of the small subunit (SSU) processome, first precursor of the small eukaryotic ribosomal subunit. During the assembly of the SSU processome in the nucleolus, many ribosome biogenesis factors, an RNA chaperone and ribosomal proteins associate with the nascent pre-rRNA and work in concert to generate RNA folding, modifications, rearrangements and cleavage as well as targeted degradation of pre-ribosomal RNA by the RNA exosome.</text>
</comment>
<dbReference type="InParanoid" id="A0A6P8IKV4"/>
<evidence type="ECO:0000256" key="8">
    <source>
        <dbReference type="PROSITE-ProRule" id="PRU00221"/>
    </source>
</evidence>
<evidence type="ECO:0000256" key="3">
    <source>
        <dbReference type="ARBA" id="ARBA00022552"/>
    </source>
</evidence>
<dbReference type="RefSeq" id="XP_031567295.1">
    <property type="nucleotide sequence ID" value="XM_031711435.1"/>
</dbReference>
<feature type="repeat" description="WD" evidence="8">
    <location>
        <begin position="119"/>
        <end position="160"/>
    </location>
</feature>
<protein>
    <recommendedName>
        <fullName evidence="2">U3 small nucleolar RNA-associated protein 15 homolog</fullName>
    </recommendedName>
</protein>
<dbReference type="AlphaFoldDB" id="A0A6P8IKV4"/>
<dbReference type="GO" id="GO:0045943">
    <property type="term" value="P:positive regulation of transcription by RNA polymerase I"/>
    <property type="evidence" value="ECO:0007669"/>
    <property type="project" value="TreeGrafter"/>
</dbReference>
<dbReference type="InterPro" id="IPR015943">
    <property type="entry name" value="WD40/YVTN_repeat-like_dom_sf"/>
</dbReference>
<feature type="repeat" description="WD" evidence="8">
    <location>
        <begin position="245"/>
        <end position="286"/>
    </location>
</feature>
<accession>A0A6P8IKV4</accession>
<evidence type="ECO:0000256" key="6">
    <source>
        <dbReference type="ARBA" id="ARBA00023242"/>
    </source>
</evidence>
<comment type="subcellular location">
    <subcellularLocation>
        <location evidence="1">Nucleus</location>
        <location evidence="1">Nucleolus</location>
    </subcellularLocation>
</comment>
<dbReference type="SUPFAM" id="SSF50978">
    <property type="entry name" value="WD40 repeat-like"/>
    <property type="match status" value="1"/>
</dbReference>
<dbReference type="KEGG" id="aten:116302204"/>
<dbReference type="SMART" id="SM00320">
    <property type="entry name" value="WD40"/>
    <property type="match status" value="7"/>
</dbReference>
<dbReference type="GO" id="GO:0005730">
    <property type="term" value="C:nucleolus"/>
    <property type="evidence" value="ECO:0007669"/>
    <property type="project" value="UniProtKB-SubCell"/>
</dbReference>
<dbReference type="GeneID" id="116302204"/>
<dbReference type="InterPro" id="IPR020472">
    <property type="entry name" value="WD40_PAC1"/>
</dbReference>
<keyword evidence="10" id="KW-1185">Reference proteome</keyword>
<evidence type="ECO:0000313" key="11">
    <source>
        <dbReference type="RefSeq" id="XP_031567295.1"/>
    </source>
</evidence>
<dbReference type="PROSITE" id="PS50082">
    <property type="entry name" value="WD_REPEATS_2"/>
    <property type="match status" value="3"/>
</dbReference>
<evidence type="ECO:0000256" key="4">
    <source>
        <dbReference type="ARBA" id="ARBA00022574"/>
    </source>
</evidence>
<dbReference type="FunCoup" id="A0A6P8IKV4">
    <property type="interactions" value="2549"/>
</dbReference>
<dbReference type="Pfam" id="PF09384">
    <property type="entry name" value="UTP15_C"/>
    <property type="match status" value="1"/>
</dbReference>
<dbReference type="PANTHER" id="PTHR19924">
    <property type="entry name" value="UTP15 U3 SMALL NUCLEOLAR RNA-ASSOCIATED PROTEIN 15 FAMILY MEMBER"/>
    <property type="match status" value="1"/>
</dbReference>
<keyword evidence="4 8" id="KW-0853">WD repeat</keyword>
<name>A0A6P8IKV4_ACTTE</name>
<dbReference type="PANTHER" id="PTHR19924:SF26">
    <property type="entry name" value="U3 SMALL NUCLEOLAR RNA-ASSOCIATED PROTEIN 15 HOMOLOG"/>
    <property type="match status" value="1"/>
</dbReference>
<dbReference type="InterPro" id="IPR036322">
    <property type="entry name" value="WD40_repeat_dom_sf"/>
</dbReference>
<keyword evidence="6" id="KW-0539">Nucleus</keyword>
<evidence type="ECO:0000256" key="2">
    <source>
        <dbReference type="ARBA" id="ARBA00018260"/>
    </source>
</evidence>
<dbReference type="Gene3D" id="2.130.10.10">
    <property type="entry name" value="YVTN repeat-like/Quinoprotein amine dehydrogenase"/>
    <property type="match status" value="2"/>
</dbReference>
<keyword evidence="5" id="KW-0677">Repeat</keyword>
<evidence type="ECO:0000259" key="9">
    <source>
        <dbReference type="Pfam" id="PF09384"/>
    </source>
</evidence>
<dbReference type="InterPro" id="IPR001680">
    <property type="entry name" value="WD40_rpt"/>
</dbReference>
<dbReference type="PROSITE" id="PS50294">
    <property type="entry name" value="WD_REPEATS_REGION"/>
    <property type="match status" value="2"/>
</dbReference>
<dbReference type="Pfam" id="PF00400">
    <property type="entry name" value="WD40"/>
    <property type="match status" value="5"/>
</dbReference>
<dbReference type="InterPro" id="IPR018983">
    <property type="entry name" value="U3_snoRNA-assocProt_15_C"/>
</dbReference>
<evidence type="ECO:0000256" key="1">
    <source>
        <dbReference type="ARBA" id="ARBA00004604"/>
    </source>
</evidence>
<dbReference type="Proteomes" id="UP000515163">
    <property type="component" value="Unplaced"/>
</dbReference>
<sequence>MASDFHKLQVKRYPKIERKQTSDTRYWKKFSFPIVVKEYGAVSFVDFCPTKPHDFAVTSASRVQIYSSTTHQVLKSISRFNEVAYSGCFRSDGQLLVAGGQDGLIQLFDLNSRAVLRQFKGHTDAVHVTRFLQDNLHLVSASDDKVVKCWDISTEQETVSFIEHQDYIRTGAVNKTNKDIFLTGSYDHTVRMWDKRCDKSVMTLDHGCPVECIQLYPNGGMCISAGGNVVKVWDILGGGRLVTEFSNHQKTVTTLCFDGELRRLLTGSIDKHVKIYDLQDYKVVHSMDYPSPILTMAVSPDDSHIVVGMSDGLLSIKYKVPNKGEESLKRKENPRPGSYKYFMRGENYPAQEDDFVVAEKKKPHLGKSDKLLKNFEYSAALDAILRPLSNHPPVVVAILQELGRRGGLKRALAGRDEKRLVPILYFLIRNITNPRYSVVLIDVANILLDMYSPIIGQSQEIDKLFFRLQSSISVELSFSRQAYELLGAMDTLFAASSAPVSNTDAENSNQAT</sequence>
<reference evidence="11" key="1">
    <citation type="submission" date="2025-08" db="UniProtKB">
        <authorList>
            <consortium name="RefSeq"/>
        </authorList>
    </citation>
    <scope>IDENTIFICATION</scope>
    <source>
        <tissue evidence="11">Tentacle</tissue>
    </source>
</reference>
<feature type="repeat" description="WD" evidence="8">
    <location>
        <begin position="161"/>
        <end position="203"/>
    </location>
</feature>
<organism evidence="10 11">
    <name type="scientific">Actinia tenebrosa</name>
    <name type="common">Australian red waratah sea anemone</name>
    <dbReference type="NCBI Taxonomy" id="6105"/>
    <lineage>
        <taxon>Eukaryota</taxon>
        <taxon>Metazoa</taxon>
        <taxon>Cnidaria</taxon>
        <taxon>Anthozoa</taxon>
        <taxon>Hexacorallia</taxon>
        <taxon>Actiniaria</taxon>
        <taxon>Actiniidae</taxon>
        <taxon>Actinia</taxon>
    </lineage>
</organism>
<dbReference type="OrthoDB" id="431715at2759"/>
<dbReference type="PRINTS" id="PR00320">
    <property type="entry name" value="GPROTEINBRPT"/>
</dbReference>
<dbReference type="CDD" id="cd00200">
    <property type="entry name" value="WD40"/>
    <property type="match status" value="1"/>
</dbReference>